<protein>
    <submittedName>
        <fullName evidence="1">Deaminase domain-containing protein</fullName>
    </submittedName>
</protein>
<dbReference type="PANTHER" id="PTHR42037:SF1">
    <property type="match status" value="1"/>
</dbReference>
<accession>A0AAW0QI95</accession>
<reference evidence="1 2" key="1">
    <citation type="submission" date="2023-01" db="EMBL/GenBank/DDBJ databases">
        <title>Analysis of 21 Apiospora genomes using comparative genomics revels a genus with tremendous synthesis potential of carbohydrate active enzymes and secondary metabolites.</title>
        <authorList>
            <person name="Sorensen T."/>
        </authorList>
    </citation>
    <scope>NUCLEOTIDE SEQUENCE [LARGE SCALE GENOMIC DNA]</scope>
    <source>
        <strain evidence="1 2">CBS 117206</strain>
    </source>
</reference>
<evidence type="ECO:0000313" key="1">
    <source>
        <dbReference type="EMBL" id="KAK8104943.1"/>
    </source>
</evidence>
<dbReference type="AlphaFoldDB" id="A0AAW0QI95"/>
<dbReference type="Proteomes" id="UP001392437">
    <property type="component" value="Unassembled WGS sequence"/>
</dbReference>
<sequence>MENKKQAAMQATNTIPTMPRAMQSPATTRIDNHDFDTAPIKTSLYKKLLLQCISKYTDPKDTNSKIHQQNLDPHELRRAFTDQISYLCDWSKDGSTVTAAFLQKGQKENHTLWVAVNEDANLKIRNLLGWIVRDVLKNTTKKSREKDEEELLKKAVAVASDRIVFYRHQMLLFARKCLEQLGNGTGSSLNTSKLRAWIEDLERTPWHDKLSTMCYQARGAGRWQSLIAAHTKAPNDCFADFSHYIGRIGAHLFAVKTIVHAALKVPAIKDITNVKFEACPKPEVFKLDLGLSGPYEMIQTILNSQERQDPSVRLQMLQSFVKIDLEQNITARFRSTGTNMKSIKTVVHAELQLYDLASRKSMQFVDGDRYVGCSKPACYFCKSYLMSHPKRFVEPSSHHKVLLNVRAPAADPILDVFGKGAALLKKAQEILEWSVDQDILRALDPESTFISFQHCSTDGFDRASSIITTQFG</sequence>
<dbReference type="PANTHER" id="PTHR42037">
    <property type="match status" value="1"/>
</dbReference>
<comment type="caution">
    <text evidence="1">The sequence shown here is derived from an EMBL/GenBank/DDBJ whole genome shotgun (WGS) entry which is preliminary data.</text>
</comment>
<dbReference type="Pfam" id="PF14441">
    <property type="entry name" value="OTT_1508_deam"/>
    <property type="match status" value="1"/>
</dbReference>
<keyword evidence="2" id="KW-1185">Reference proteome</keyword>
<organism evidence="1 2">
    <name type="scientific">Apiospora kogelbergensis</name>
    <dbReference type="NCBI Taxonomy" id="1337665"/>
    <lineage>
        <taxon>Eukaryota</taxon>
        <taxon>Fungi</taxon>
        <taxon>Dikarya</taxon>
        <taxon>Ascomycota</taxon>
        <taxon>Pezizomycotina</taxon>
        <taxon>Sordariomycetes</taxon>
        <taxon>Xylariomycetidae</taxon>
        <taxon>Amphisphaeriales</taxon>
        <taxon>Apiosporaceae</taxon>
        <taxon>Apiospora</taxon>
    </lineage>
</organism>
<name>A0AAW0QI95_9PEZI</name>
<proteinExistence type="predicted"/>
<dbReference type="EMBL" id="JAQQWP010000008">
    <property type="protein sequence ID" value="KAK8104943.1"/>
    <property type="molecule type" value="Genomic_DNA"/>
</dbReference>
<gene>
    <name evidence="1" type="ORF">PG999_008302</name>
</gene>
<dbReference type="InterPro" id="IPR027796">
    <property type="entry name" value="OTT_1508_deam-like"/>
</dbReference>
<evidence type="ECO:0000313" key="2">
    <source>
        <dbReference type="Proteomes" id="UP001392437"/>
    </source>
</evidence>